<name>A0A1H9LYZ2_9BACI</name>
<dbReference type="InterPro" id="IPR016785">
    <property type="entry name" value="ComGD"/>
</dbReference>
<reference evidence="1 2" key="1">
    <citation type="submission" date="2016-10" db="EMBL/GenBank/DDBJ databases">
        <authorList>
            <person name="de Groot N.N."/>
        </authorList>
    </citation>
    <scope>NUCLEOTIDE SEQUENCE [LARGE SCALE GENOMIC DNA]</scope>
    <source>
        <strain evidence="1 2">CGMCC 1.7727</strain>
    </source>
</reference>
<dbReference type="InterPro" id="IPR045584">
    <property type="entry name" value="Pilin-like"/>
</dbReference>
<dbReference type="GO" id="GO:0030420">
    <property type="term" value="P:establishment of competence for transformation"/>
    <property type="evidence" value="ECO:0007669"/>
    <property type="project" value="InterPro"/>
</dbReference>
<dbReference type="STRING" id="531814.SAMN04487944_101471"/>
<evidence type="ECO:0000313" key="2">
    <source>
        <dbReference type="Proteomes" id="UP000199687"/>
    </source>
</evidence>
<gene>
    <name evidence="1" type="ORF">SAMN04487944_101471</name>
</gene>
<protein>
    <submittedName>
        <fullName evidence="1">Competence protein ComGD</fullName>
    </submittedName>
</protein>
<sequence length="136" mass="15602">MIEIIIVLSIAGTLFLLGRSFTVSTIDHQQFRHFLNQFNQDLLYLQQLNLTSASSYSLNFELDKNKYHIRSTGRGKIILSRDYPEDWIVDPNTLKLPINFSHEGTLKQPGTLKVKTSYSTHFITCPFGKGRCYSAK</sequence>
<dbReference type="SUPFAM" id="SSF54523">
    <property type="entry name" value="Pili subunits"/>
    <property type="match status" value="1"/>
</dbReference>
<dbReference type="Proteomes" id="UP000199687">
    <property type="component" value="Unassembled WGS sequence"/>
</dbReference>
<dbReference type="AlphaFoldDB" id="A0A1H9LYZ2"/>
<keyword evidence="2" id="KW-1185">Reference proteome</keyword>
<evidence type="ECO:0000313" key="1">
    <source>
        <dbReference type="EMBL" id="SER16648.1"/>
    </source>
</evidence>
<organism evidence="1 2">
    <name type="scientific">Gracilibacillus ureilyticus</name>
    <dbReference type="NCBI Taxonomy" id="531814"/>
    <lineage>
        <taxon>Bacteria</taxon>
        <taxon>Bacillati</taxon>
        <taxon>Bacillota</taxon>
        <taxon>Bacilli</taxon>
        <taxon>Bacillales</taxon>
        <taxon>Bacillaceae</taxon>
        <taxon>Gracilibacillus</taxon>
    </lineage>
</organism>
<dbReference type="PIRSF" id="PIRSF021292">
    <property type="entry name" value="Competence_ComGD"/>
    <property type="match status" value="1"/>
</dbReference>
<dbReference type="EMBL" id="FOGL01000001">
    <property type="protein sequence ID" value="SER16648.1"/>
    <property type="molecule type" value="Genomic_DNA"/>
</dbReference>
<accession>A0A1H9LYZ2</accession>
<proteinExistence type="predicted"/>